<comment type="caution">
    <text evidence="2">The sequence shown here is derived from an EMBL/GenBank/DDBJ whole genome shotgun (WGS) entry which is preliminary data.</text>
</comment>
<keyword evidence="3" id="KW-1185">Reference proteome</keyword>
<protein>
    <recommendedName>
        <fullName evidence="4">TOMM leader peptide-binding protein</fullName>
    </recommendedName>
</protein>
<evidence type="ECO:0008006" key="4">
    <source>
        <dbReference type="Google" id="ProtNLM"/>
    </source>
</evidence>
<evidence type="ECO:0000313" key="3">
    <source>
        <dbReference type="Proteomes" id="UP001157034"/>
    </source>
</evidence>
<name>A0ABQ6K2B6_9MICO</name>
<evidence type="ECO:0000256" key="1">
    <source>
        <dbReference type="SAM" id="MobiDB-lite"/>
    </source>
</evidence>
<reference evidence="3" key="1">
    <citation type="journal article" date="2019" name="Int. J. Syst. Evol. Microbiol.">
        <title>The Global Catalogue of Microorganisms (GCM) 10K type strain sequencing project: providing services to taxonomists for standard genome sequencing and annotation.</title>
        <authorList>
            <consortium name="The Broad Institute Genomics Platform"/>
            <consortium name="The Broad Institute Genome Sequencing Center for Infectious Disease"/>
            <person name="Wu L."/>
            <person name="Ma J."/>
        </authorList>
    </citation>
    <scope>NUCLEOTIDE SEQUENCE [LARGE SCALE GENOMIC DNA]</scope>
    <source>
        <strain evidence="3">NBRC 108894</strain>
    </source>
</reference>
<gene>
    <name evidence="2" type="ORF">GCM10025881_07250</name>
</gene>
<dbReference type="EMBL" id="BSVB01000001">
    <property type="protein sequence ID" value="GMA93901.1"/>
    <property type="molecule type" value="Genomic_DNA"/>
</dbReference>
<feature type="region of interest" description="Disordered" evidence="1">
    <location>
        <begin position="232"/>
        <end position="264"/>
    </location>
</feature>
<dbReference type="Gene3D" id="3.40.50.720">
    <property type="entry name" value="NAD(P)-binding Rossmann-like Domain"/>
    <property type="match status" value="1"/>
</dbReference>
<organism evidence="2 3">
    <name type="scientific">Pseudolysinimonas kribbensis</name>
    <dbReference type="NCBI Taxonomy" id="433641"/>
    <lineage>
        <taxon>Bacteria</taxon>
        <taxon>Bacillati</taxon>
        <taxon>Actinomycetota</taxon>
        <taxon>Actinomycetes</taxon>
        <taxon>Micrococcales</taxon>
        <taxon>Microbacteriaceae</taxon>
        <taxon>Pseudolysinimonas</taxon>
    </lineage>
</organism>
<evidence type="ECO:0000313" key="2">
    <source>
        <dbReference type="EMBL" id="GMA93901.1"/>
    </source>
</evidence>
<proteinExistence type="predicted"/>
<sequence>MVLKLAAGVPLVWRSPTGIQLGATRPLAVLDDVTPAHERLLAALEAGISETGFAMMARAAGADADRLLDRIAPALEMPRAPAPRVAVYGEGDLAQELVRQLGWSDQPDLVLLVAAWVLAPSEHGPWLRRDVPHLPVVVGDRITVGPLVVPGRTACVHCVGLARRDADPAWPAIATQLHGRPAPALTRTAIAEAAAFVARHLDAGKGEPGTSWELDPRDGAVSLARWERHPECSCAAPPGTDWARADDRAVPPATSSARDVDVPA</sequence>
<dbReference type="Proteomes" id="UP001157034">
    <property type="component" value="Unassembled WGS sequence"/>
</dbReference>
<accession>A0ABQ6K2B6</accession>